<dbReference type="InterPro" id="IPR001375">
    <property type="entry name" value="Peptidase_S9_cat"/>
</dbReference>
<evidence type="ECO:0000259" key="2">
    <source>
        <dbReference type="Pfam" id="PF00326"/>
    </source>
</evidence>
<accession>A0A1W2GES2</accession>
<gene>
    <name evidence="3" type="ORF">SAMN04488029_2337</name>
</gene>
<dbReference type="STRING" id="692418.SAMN04488029_2337"/>
<proteinExistence type="predicted"/>
<dbReference type="EMBL" id="FWYF01000002">
    <property type="protein sequence ID" value="SMD35091.1"/>
    <property type="molecule type" value="Genomic_DNA"/>
</dbReference>
<dbReference type="Pfam" id="PF00326">
    <property type="entry name" value="Peptidase_S9"/>
    <property type="match status" value="1"/>
</dbReference>
<dbReference type="Gene3D" id="3.40.50.1820">
    <property type="entry name" value="alpha/beta hydrolase"/>
    <property type="match status" value="1"/>
</dbReference>
<organism evidence="3 4">
    <name type="scientific">Reichenbachiella faecimaris</name>
    <dbReference type="NCBI Taxonomy" id="692418"/>
    <lineage>
        <taxon>Bacteria</taxon>
        <taxon>Pseudomonadati</taxon>
        <taxon>Bacteroidota</taxon>
        <taxon>Cytophagia</taxon>
        <taxon>Cytophagales</taxon>
        <taxon>Reichenbachiellaceae</taxon>
        <taxon>Reichenbachiella</taxon>
    </lineage>
</organism>
<dbReference type="SUPFAM" id="SSF53474">
    <property type="entry name" value="alpha/beta-Hydrolases"/>
    <property type="match status" value="1"/>
</dbReference>
<dbReference type="Proteomes" id="UP000192472">
    <property type="component" value="Unassembled WGS sequence"/>
</dbReference>
<dbReference type="PANTHER" id="PTHR43037">
    <property type="entry name" value="UNNAMED PRODUCT-RELATED"/>
    <property type="match status" value="1"/>
</dbReference>
<protein>
    <submittedName>
        <fullName evidence="3">Prolyl oligopeptidase family protein</fullName>
    </submittedName>
</protein>
<sequence>MLFMTIIVSATFGFAQTDAQLRRVSYTSTVDESSREYLLYLPKGYEDDPDKKWPVMLFLHGNGERGNGRTELDFVMVHGPLYEAWIQKRDLPFIIIGPQLPMFGMDHYADYLAKRTLDQLPRRLEKGVPERETKWQIDTLMQGSISDENYPYKNFGPPMGWEQVEQDLVNMLDYVSENYQTDQSRVYLTGLSYGGFGTWYMGSKYPERFAAISPVVGWGHKNLMQPLAENKTPIWCFAGGRDLVIRERYFYPGLNELERLGHQVRFTIESDMGHDTWKRVYGGEDLYNWFLGHQK</sequence>
<dbReference type="PANTHER" id="PTHR43037:SF1">
    <property type="entry name" value="BLL1128 PROTEIN"/>
    <property type="match status" value="1"/>
</dbReference>
<keyword evidence="4" id="KW-1185">Reference proteome</keyword>
<evidence type="ECO:0000313" key="3">
    <source>
        <dbReference type="EMBL" id="SMD35091.1"/>
    </source>
</evidence>
<dbReference type="AlphaFoldDB" id="A0A1W2GES2"/>
<evidence type="ECO:0000313" key="4">
    <source>
        <dbReference type="Proteomes" id="UP000192472"/>
    </source>
</evidence>
<name>A0A1W2GES2_REIFA</name>
<keyword evidence="1" id="KW-0732">Signal</keyword>
<dbReference type="InterPro" id="IPR029058">
    <property type="entry name" value="AB_hydrolase_fold"/>
</dbReference>
<feature type="domain" description="Peptidase S9 prolyl oligopeptidase catalytic" evidence="2">
    <location>
        <begin position="166"/>
        <end position="217"/>
    </location>
</feature>
<evidence type="ECO:0000256" key="1">
    <source>
        <dbReference type="ARBA" id="ARBA00022729"/>
    </source>
</evidence>
<dbReference type="InterPro" id="IPR050955">
    <property type="entry name" value="Plant_Biomass_Hydrol_Est"/>
</dbReference>
<dbReference type="GO" id="GO:0006508">
    <property type="term" value="P:proteolysis"/>
    <property type="evidence" value="ECO:0007669"/>
    <property type="project" value="InterPro"/>
</dbReference>
<reference evidence="3 4" key="1">
    <citation type="submission" date="2017-04" db="EMBL/GenBank/DDBJ databases">
        <authorList>
            <person name="Afonso C.L."/>
            <person name="Miller P.J."/>
            <person name="Scott M.A."/>
            <person name="Spackman E."/>
            <person name="Goraichik I."/>
            <person name="Dimitrov K.M."/>
            <person name="Suarez D.L."/>
            <person name="Swayne D.E."/>
        </authorList>
    </citation>
    <scope>NUCLEOTIDE SEQUENCE [LARGE SCALE GENOMIC DNA]</scope>
    <source>
        <strain evidence="3 4">DSM 26133</strain>
    </source>
</reference>
<dbReference type="GO" id="GO:0008236">
    <property type="term" value="F:serine-type peptidase activity"/>
    <property type="evidence" value="ECO:0007669"/>
    <property type="project" value="InterPro"/>
</dbReference>